<dbReference type="InterPro" id="IPR036217">
    <property type="entry name" value="MethylDNA_cys_MeTrfase_DNAb"/>
</dbReference>
<keyword evidence="6" id="KW-0227">DNA damage</keyword>
<dbReference type="Pfam" id="PF12833">
    <property type="entry name" value="HTH_18"/>
    <property type="match status" value="1"/>
</dbReference>
<dbReference type="STRING" id="742767.HMPREF9456_00239"/>
<evidence type="ECO:0000256" key="5">
    <source>
        <dbReference type="ARBA" id="ARBA00022679"/>
    </source>
</evidence>
<dbReference type="InterPro" id="IPR036631">
    <property type="entry name" value="MGMT_N_sf"/>
</dbReference>
<dbReference type="CDD" id="cd06445">
    <property type="entry name" value="ATase"/>
    <property type="match status" value="1"/>
</dbReference>
<gene>
    <name evidence="12" type="ORF">HMPREF9456_00239</name>
</gene>
<dbReference type="FunFam" id="1.10.10.10:FF:000214">
    <property type="entry name" value="Methylated-DNA--protein-cysteine methyltransferase"/>
    <property type="match status" value="1"/>
</dbReference>
<dbReference type="InterPro" id="IPR018060">
    <property type="entry name" value="HTH_AraC"/>
</dbReference>
<keyword evidence="4" id="KW-0489">Methyltransferase</keyword>
<dbReference type="SUPFAM" id="SSF53155">
    <property type="entry name" value="Methylated DNA-protein cysteine methyltransferase domain"/>
    <property type="match status" value="1"/>
</dbReference>
<accession>F8WWN0</accession>
<evidence type="ECO:0000256" key="2">
    <source>
        <dbReference type="ARBA" id="ARBA00008711"/>
    </source>
</evidence>
<dbReference type="InterPro" id="IPR001497">
    <property type="entry name" value="MethylDNA_cys_MeTrfase_AS"/>
</dbReference>
<evidence type="ECO:0000256" key="9">
    <source>
        <dbReference type="ARBA" id="ARBA00023204"/>
    </source>
</evidence>
<dbReference type="InterPro" id="IPR014048">
    <property type="entry name" value="MethylDNA_cys_MeTrfase_DNA-bd"/>
</dbReference>
<keyword evidence="5" id="KW-0808">Transferase</keyword>
<dbReference type="InterPro" id="IPR009057">
    <property type="entry name" value="Homeodomain-like_sf"/>
</dbReference>
<comment type="similarity">
    <text evidence="2">Belongs to the MGMT family.</text>
</comment>
<dbReference type="EMBL" id="ADLW01000001">
    <property type="protein sequence ID" value="EGK06365.1"/>
    <property type="molecule type" value="Genomic_DNA"/>
</dbReference>
<dbReference type="NCBIfam" id="TIGR00589">
    <property type="entry name" value="ogt"/>
    <property type="match status" value="1"/>
</dbReference>
<dbReference type="GO" id="GO:0003700">
    <property type="term" value="F:DNA-binding transcription factor activity"/>
    <property type="evidence" value="ECO:0007669"/>
    <property type="project" value="InterPro"/>
</dbReference>
<dbReference type="Proteomes" id="UP000006420">
    <property type="component" value="Unassembled WGS sequence"/>
</dbReference>
<sequence length="299" mass="34090">MDSISINYYVALYSIKTKTMLNQESLDFNRIKKAIEYISENYKYQPSLDKISEHIHLSPYHFQRLFKEWAGVSPKRFLQYISIQHAKQILRETQATLFDTAFEVGLSGTSRLHDLFINIEGMTPAEYKNEGSYLTINYSFALSPFGEIIVASTPKGICHMAFAEDHEEAITNLTSIFPKANYQNSTDEIQKNAIRIFNLDWESLDKIKLHIKGSDFQLKVWQALLNIPMGQLSSYQNIANLISNPKASRAVGNAVGQNPVAYLIPCHRIIQSTGALGDYHWGHIRKTSMIGWEAAKVYQ</sequence>
<evidence type="ECO:0000313" key="13">
    <source>
        <dbReference type="Proteomes" id="UP000006420"/>
    </source>
</evidence>
<dbReference type="SUPFAM" id="SSF46689">
    <property type="entry name" value="Homeodomain-like"/>
    <property type="match status" value="2"/>
</dbReference>
<evidence type="ECO:0000256" key="1">
    <source>
        <dbReference type="ARBA" id="ARBA00001286"/>
    </source>
</evidence>
<evidence type="ECO:0000256" key="7">
    <source>
        <dbReference type="ARBA" id="ARBA00023015"/>
    </source>
</evidence>
<dbReference type="EC" id="2.1.1.63" evidence="3"/>
<comment type="catalytic activity">
    <reaction evidence="1">
        <text>a 4-O-methyl-thymidine in DNA + L-cysteinyl-[protein] = a thymidine in DNA + S-methyl-L-cysteinyl-[protein]</text>
        <dbReference type="Rhea" id="RHEA:53428"/>
        <dbReference type="Rhea" id="RHEA-COMP:10131"/>
        <dbReference type="Rhea" id="RHEA-COMP:10132"/>
        <dbReference type="Rhea" id="RHEA-COMP:13555"/>
        <dbReference type="Rhea" id="RHEA-COMP:13556"/>
        <dbReference type="ChEBI" id="CHEBI:29950"/>
        <dbReference type="ChEBI" id="CHEBI:82612"/>
        <dbReference type="ChEBI" id="CHEBI:137386"/>
        <dbReference type="ChEBI" id="CHEBI:137387"/>
        <dbReference type="EC" id="2.1.1.63"/>
    </reaction>
</comment>
<feature type="domain" description="HTH araC/xylS-type" evidence="11">
    <location>
        <begin position="32"/>
        <end position="130"/>
    </location>
</feature>
<dbReference type="PANTHER" id="PTHR10815:SF13">
    <property type="entry name" value="METHYLATED-DNA--PROTEIN-CYSTEINE METHYLTRANSFERASE"/>
    <property type="match status" value="1"/>
</dbReference>
<dbReference type="SMART" id="SM00342">
    <property type="entry name" value="HTH_ARAC"/>
    <property type="match status" value="1"/>
</dbReference>
<dbReference type="GO" id="GO:0032259">
    <property type="term" value="P:methylation"/>
    <property type="evidence" value="ECO:0007669"/>
    <property type="project" value="UniProtKB-KW"/>
</dbReference>
<protein>
    <recommendedName>
        <fullName evidence="3">methylated-DNA--[protein]-cysteine S-methyltransferase</fullName>
        <ecNumber evidence="3">2.1.1.63</ecNumber>
    </recommendedName>
</protein>
<keyword evidence="13" id="KW-1185">Reference proteome</keyword>
<dbReference type="GO" id="GO:0006281">
    <property type="term" value="P:DNA repair"/>
    <property type="evidence" value="ECO:0007669"/>
    <property type="project" value="UniProtKB-KW"/>
</dbReference>
<organism evidence="12 13">
    <name type="scientific">Dysgonomonas mossii DSM 22836</name>
    <dbReference type="NCBI Taxonomy" id="742767"/>
    <lineage>
        <taxon>Bacteria</taxon>
        <taxon>Pseudomonadati</taxon>
        <taxon>Bacteroidota</taxon>
        <taxon>Bacteroidia</taxon>
        <taxon>Bacteroidales</taxon>
        <taxon>Dysgonomonadaceae</taxon>
        <taxon>Dysgonomonas</taxon>
    </lineage>
</organism>
<dbReference type="Pfam" id="PF01035">
    <property type="entry name" value="DNA_binding_1"/>
    <property type="match status" value="1"/>
</dbReference>
<dbReference type="Gene3D" id="1.10.10.10">
    <property type="entry name" value="Winged helix-like DNA-binding domain superfamily/Winged helix DNA-binding domain"/>
    <property type="match status" value="1"/>
</dbReference>
<dbReference type="eggNOG" id="COG0350">
    <property type="taxonomic scope" value="Bacteria"/>
</dbReference>
<evidence type="ECO:0000256" key="8">
    <source>
        <dbReference type="ARBA" id="ARBA00023163"/>
    </source>
</evidence>
<dbReference type="GO" id="GO:0003908">
    <property type="term" value="F:methylated-DNA-[protein]-cysteine S-methyltransferase activity"/>
    <property type="evidence" value="ECO:0007669"/>
    <property type="project" value="UniProtKB-EC"/>
</dbReference>
<evidence type="ECO:0000256" key="4">
    <source>
        <dbReference type="ARBA" id="ARBA00022603"/>
    </source>
</evidence>
<comment type="catalytic activity">
    <reaction evidence="10">
        <text>a 6-O-methyl-2'-deoxyguanosine in DNA + L-cysteinyl-[protein] = S-methyl-L-cysteinyl-[protein] + a 2'-deoxyguanosine in DNA</text>
        <dbReference type="Rhea" id="RHEA:24000"/>
        <dbReference type="Rhea" id="RHEA-COMP:10131"/>
        <dbReference type="Rhea" id="RHEA-COMP:10132"/>
        <dbReference type="Rhea" id="RHEA-COMP:11367"/>
        <dbReference type="Rhea" id="RHEA-COMP:11368"/>
        <dbReference type="ChEBI" id="CHEBI:29950"/>
        <dbReference type="ChEBI" id="CHEBI:82612"/>
        <dbReference type="ChEBI" id="CHEBI:85445"/>
        <dbReference type="ChEBI" id="CHEBI:85448"/>
        <dbReference type="EC" id="2.1.1.63"/>
    </reaction>
</comment>
<proteinExistence type="inferred from homology"/>
<dbReference type="PROSITE" id="PS01124">
    <property type="entry name" value="HTH_ARAC_FAMILY_2"/>
    <property type="match status" value="1"/>
</dbReference>
<evidence type="ECO:0000256" key="6">
    <source>
        <dbReference type="ARBA" id="ARBA00022763"/>
    </source>
</evidence>
<comment type="caution">
    <text evidence="12">The sequence shown here is derived from an EMBL/GenBank/DDBJ whole genome shotgun (WGS) entry which is preliminary data.</text>
</comment>
<keyword evidence="8" id="KW-0804">Transcription</keyword>
<dbReference type="GO" id="GO:0043565">
    <property type="term" value="F:sequence-specific DNA binding"/>
    <property type="evidence" value="ECO:0007669"/>
    <property type="project" value="InterPro"/>
</dbReference>
<keyword evidence="9" id="KW-0234">DNA repair</keyword>
<dbReference type="PROSITE" id="PS00374">
    <property type="entry name" value="MGMT"/>
    <property type="match status" value="1"/>
</dbReference>
<dbReference type="Gene3D" id="3.30.160.70">
    <property type="entry name" value="Methylated DNA-protein cysteine methyltransferase domain"/>
    <property type="match status" value="1"/>
</dbReference>
<name>F8WWN0_9BACT</name>
<evidence type="ECO:0000256" key="10">
    <source>
        <dbReference type="ARBA" id="ARBA00049348"/>
    </source>
</evidence>
<dbReference type="PANTHER" id="PTHR10815">
    <property type="entry name" value="METHYLATED-DNA--PROTEIN-CYSTEINE METHYLTRANSFERASE"/>
    <property type="match status" value="1"/>
</dbReference>
<dbReference type="Gene3D" id="1.10.10.60">
    <property type="entry name" value="Homeodomain-like"/>
    <property type="match status" value="2"/>
</dbReference>
<evidence type="ECO:0000259" key="11">
    <source>
        <dbReference type="PROSITE" id="PS01124"/>
    </source>
</evidence>
<dbReference type="eggNOG" id="COG2207">
    <property type="taxonomic scope" value="Bacteria"/>
</dbReference>
<dbReference type="OrthoDB" id="9802228at2"/>
<reference evidence="12 13" key="1">
    <citation type="submission" date="2011-04" db="EMBL/GenBank/DDBJ databases">
        <title>The Genome Sequence of Dysgonomonas mossii DSM 22836.</title>
        <authorList>
            <consortium name="The Broad Institute Genome Sequencing Platform"/>
            <person name="Earl A."/>
            <person name="Ward D."/>
            <person name="Feldgarden M."/>
            <person name="Gevers D."/>
            <person name="Pudlo N."/>
            <person name="Martens E."/>
            <person name="Allen-Vercoe E."/>
            <person name="Young S.K."/>
            <person name="Zeng Q."/>
            <person name="Gargeya S."/>
            <person name="Fitzgerald M."/>
            <person name="Haas B."/>
            <person name="Abouelleil A."/>
            <person name="Alvarado L."/>
            <person name="Arachchi H.M."/>
            <person name="Berlin A."/>
            <person name="Brown A."/>
            <person name="Chapman S.B."/>
            <person name="Chen Z."/>
            <person name="Dunbar C."/>
            <person name="Freedman E."/>
            <person name="Gearin G."/>
            <person name="Gellesch M."/>
            <person name="Goldberg J."/>
            <person name="Griggs A."/>
            <person name="Gujja S."/>
            <person name="Heiman D."/>
            <person name="Howarth C."/>
            <person name="Larson L."/>
            <person name="Lui A."/>
            <person name="MacDonald P.J.P."/>
            <person name="Mehta T."/>
            <person name="Montmayeur A."/>
            <person name="Murphy C."/>
            <person name="Neiman D."/>
            <person name="Pearson M."/>
            <person name="Priest M."/>
            <person name="Roberts A."/>
            <person name="Saif S."/>
            <person name="Shea T."/>
            <person name="Shenoy N."/>
            <person name="Sisk P."/>
            <person name="Stolte C."/>
            <person name="Sykes S."/>
            <person name="Yandava C."/>
            <person name="Wortman J."/>
            <person name="Nusbaum C."/>
            <person name="Birren B."/>
        </authorList>
    </citation>
    <scope>NUCLEOTIDE SEQUENCE [LARGE SCALE GENOMIC DNA]</scope>
    <source>
        <strain evidence="12 13">DSM 22836</strain>
    </source>
</reference>
<dbReference type="InterPro" id="IPR036388">
    <property type="entry name" value="WH-like_DNA-bd_sf"/>
</dbReference>
<dbReference type="AlphaFoldDB" id="F8WWN0"/>
<evidence type="ECO:0000256" key="3">
    <source>
        <dbReference type="ARBA" id="ARBA00011918"/>
    </source>
</evidence>
<dbReference type="HOGENOM" id="CLU_000445_52_0_10"/>
<evidence type="ECO:0000313" key="12">
    <source>
        <dbReference type="EMBL" id="EGK06365.1"/>
    </source>
</evidence>
<dbReference type="SUPFAM" id="SSF46767">
    <property type="entry name" value="Methylated DNA-protein cysteine methyltransferase, C-terminal domain"/>
    <property type="match status" value="1"/>
</dbReference>
<keyword evidence="7" id="KW-0805">Transcription regulation</keyword>